<accession>A0ACD0NWZ3</accession>
<reference evidence="1 2" key="1">
    <citation type="journal article" date="2018" name="Mol. Biol. Evol.">
        <title>Broad Genomic Sampling Reveals a Smut Pathogenic Ancestry of the Fungal Clade Ustilaginomycotina.</title>
        <authorList>
            <person name="Kijpornyongpan T."/>
            <person name="Mondo S.J."/>
            <person name="Barry K."/>
            <person name="Sandor L."/>
            <person name="Lee J."/>
            <person name="Lipzen A."/>
            <person name="Pangilinan J."/>
            <person name="LaButti K."/>
            <person name="Hainaut M."/>
            <person name="Henrissat B."/>
            <person name="Grigoriev I.V."/>
            <person name="Spatafora J.W."/>
            <person name="Aime M.C."/>
        </authorList>
    </citation>
    <scope>NUCLEOTIDE SEQUENCE [LARGE SCALE GENOMIC DNA]</scope>
    <source>
        <strain evidence="1 2">SA 807</strain>
    </source>
</reference>
<proteinExistence type="predicted"/>
<organism evidence="1 2">
    <name type="scientific">Violaceomyces palustris</name>
    <dbReference type="NCBI Taxonomy" id="1673888"/>
    <lineage>
        <taxon>Eukaryota</taxon>
        <taxon>Fungi</taxon>
        <taxon>Dikarya</taxon>
        <taxon>Basidiomycota</taxon>
        <taxon>Ustilaginomycotina</taxon>
        <taxon>Ustilaginomycetes</taxon>
        <taxon>Violaceomycetales</taxon>
        <taxon>Violaceomycetaceae</taxon>
        <taxon>Violaceomyces</taxon>
    </lineage>
</organism>
<dbReference type="EMBL" id="KZ819948">
    <property type="protein sequence ID" value="PWN50287.1"/>
    <property type="molecule type" value="Genomic_DNA"/>
</dbReference>
<evidence type="ECO:0000313" key="1">
    <source>
        <dbReference type="EMBL" id="PWN50287.1"/>
    </source>
</evidence>
<dbReference type="Proteomes" id="UP000245626">
    <property type="component" value="Unassembled WGS sequence"/>
</dbReference>
<keyword evidence="2" id="KW-1185">Reference proteome</keyword>
<protein>
    <submittedName>
        <fullName evidence="1">Uncharacterized protein</fullName>
    </submittedName>
</protein>
<gene>
    <name evidence="1" type="ORF">IE53DRAFT_316075</name>
</gene>
<name>A0ACD0NWZ3_9BASI</name>
<evidence type="ECO:0000313" key="2">
    <source>
        <dbReference type="Proteomes" id="UP000245626"/>
    </source>
</evidence>
<sequence length="611" mass="68305">MLKSLPLLVLALLLSVSSSQASPQRHLDLEARKKPTLVTPDASGDPDYTPPPVRPHLPLDRLPDARPVQRKRRFVSKLVEDEIERLSSKIKDVALRRIWENCFPNTLDTTVAWADLDQDEKDDRLAFPRAFVITGDIEASWLRDSTNQIKTYLPLLKDAPSPGDPLSKEWKKLYRLALGVLYQQSQFVLTHPLANSFGPPNSAPITHKLNPVMNESKADADWILPPPPGAKGHYRPSPPKSYSRIKGNDGVYLWEVKYEIDSLSNFLGLPGDIYASTGRLDFVENKTWQRAVRLAVDTLRSQQRGSLEEHAAYENAVEAGSEALLPPNLIGRDGEWAERFGSFQGGVYRFQRDARSSTETKADNGWGEPAYRTGLVKSGFRPSDDATTLPFLIPSNAQLAVSLETLSSLLKEADSNTVSSMSDVIENIDSFSSELRSSISEWALSRSRSIPGLSDDQGDVYSYEVDGYGSSYFMDDANVPSLLSLPYLGFLDRSDEVYQRTRRLLLDQRGNKWFFSGKDGKGIGGPHVGWGYAWPMSRIVQILTSVDAEEQYDCLANLRNTTAGTGLMHESFNVNNATDFTRPWFAWVNGLFGEALRHIEDTNPSVLERDF</sequence>